<evidence type="ECO:0000313" key="4">
    <source>
        <dbReference type="EMBL" id="AUG58267.1"/>
    </source>
</evidence>
<name>A0A2K9E3F9_9FIRM</name>
<dbReference type="Proteomes" id="UP000233534">
    <property type="component" value="Chromosome"/>
</dbReference>
<dbReference type="Pfam" id="PF07591">
    <property type="entry name" value="PT-HINT"/>
    <property type="match status" value="1"/>
</dbReference>
<keyword evidence="2" id="KW-0812">Transmembrane</keyword>
<keyword evidence="5" id="KW-1185">Reference proteome</keyword>
<organism evidence="4 5">
    <name type="scientific">Acetivibrio saccincola</name>
    <dbReference type="NCBI Taxonomy" id="1677857"/>
    <lineage>
        <taxon>Bacteria</taxon>
        <taxon>Bacillati</taxon>
        <taxon>Bacillota</taxon>
        <taxon>Clostridia</taxon>
        <taxon>Eubacteriales</taxon>
        <taxon>Oscillospiraceae</taxon>
        <taxon>Acetivibrio</taxon>
    </lineage>
</organism>
<dbReference type="AlphaFoldDB" id="A0A2K9E3F9"/>
<proteinExistence type="predicted"/>
<keyword evidence="2" id="KW-0472">Membrane</keyword>
<dbReference type="GO" id="GO:0016539">
    <property type="term" value="P:intein-mediated protein splicing"/>
    <property type="evidence" value="ECO:0007669"/>
    <property type="project" value="InterPro"/>
</dbReference>
<evidence type="ECO:0000256" key="1">
    <source>
        <dbReference type="SAM" id="MobiDB-lite"/>
    </source>
</evidence>
<protein>
    <recommendedName>
        <fullName evidence="3">Hint domain-containing protein</fullName>
    </recommendedName>
</protein>
<dbReference type="InterPro" id="IPR003587">
    <property type="entry name" value="Hint_dom_N"/>
</dbReference>
<evidence type="ECO:0000259" key="3">
    <source>
        <dbReference type="SMART" id="SM00306"/>
    </source>
</evidence>
<dbReference type="RefSeq" id="WP_101302599.1">
    <property type="nucleotide sequence ID" value="NZ_CP025197.1"/>
</dbReference>
<feature type="region of interest" description="Disordered" evidence="1">
    <location>
        <begin position="202"/>
        <end position="222"/>
    </location>
</feature>
<dbReference type="InterPro" id="IPR006141">
    <property type="entry name" value="Intein_N"/>
</dbReference>
<gene>
    <name evidence="4" type="ORF">HVS_11900</name>
</gene>
<reference evidence="4 5" key="1">
    <citation type="submission" date="2017-12" db="EMBL/GenBank/DDBJ databases">
        <title>Complete genome sequence of Herbivorax saccincola GGR1, a novel Cellulosome-producing hydrolytic bacterium in a thermophilic biogas plant, established by Illumina and Nanopore MinION sequencing.</title>
        <authorList>
            <person name="Pechtl A."/>
            <person name="Ruckert C."/>
            <person name="Koeck D.E."/>
            <person name="Maus I."/>
            <person name="Winkler A."/>
            <person name="Kalinowski J."/>
            <person name="Puhler A."/>
            <person name="Schwarz W.W."/>
            <person name="Zverlov V.V."/>
            <person name="Schluter A."/>
            <person name="Liebl W."/>
        </authorList>
    </citation>
    <scope>NUCLEOTIDE SEQUENCE [LARGE SCALE GENOMIC DNA]</scope>
    <source>
        <strain evidence="5">SR1</strain>
    </source>
</reference>
<dbReference type="Gene3D" id="2.170.16.10">
    <property type="entry name" value="Hedgehog/Intein (Hint) domain"/>
    <property type="match status" value="1"/>
</dbReference>
<dbReference type="InterPro" id="IPR036844">
    <property type="entry name" value="Hint_dom_sf"/>
</dbReference>
<dbReference type="KEGG" id="hsc:HVS_11900"/>
<dbReference type="PROSITE" id="PS50817">
    <property type="entry name" value="INTEIN_N_TER"/>
    <property type="match status" value="1"/>
</dbReference>
<accession>A0A2K9E3F9</accession>
<dbReference type="PROSITE" id="PS50818">
    <property type="entry name" value="INTEIN_C_TER"/>
    <property type="match status" value="1"/>
</dbReference>
<dbReference type="SUPFAM" id="SSF51294">
    <property type="entry name" value="Hedgehog/intein (Hint) domain"/>
    <property type="match status" value="1"/>
</dbReference>
<dbReference type="SMART" id="SM00306">
    <property type="entry name" value="HintN"/>
    <property type="match status" value="1"/>
</dbReference>
<evidence type="ECO:0000313" key="5">
    <source>
        <dbReference type="Proteomes" id="UP000233534"/>
    </source>
</evidence>
<feature type="domain" description="Hint" evidence="3">
    <location>
        <begin position="30"/>
        <end position="124"/>
    </location>
</feature>
<dbReference type="NCBIfam" id="TIGR01443">
    <property type="entry name" value="intein_Cterm"/>
    <property type="match status" value="1"/>
</dbReference>
<dbReference type="InterPro" id="IPR030934">
    <property type="entry name" value="Intein_C"/>
</dbReference>
<dbReference type="EMBL" id="CP025197">
    <property type="protein sequence ID" value="AUG58267.1"/>
    <property type="molecule type" value="Genomic_DNA"/>
</dbReference>
<sequence>MIKGGVSREQVARYLAVLTATIILTTLIGKVCFTEDTLIKTEDGYKEIKDIEVGDLVYSEDPLTGEKGLKRVTNIFVNETSVLVRIYVGDEEIETTPTHPFWVIGKGWVAAGDIEAGDKVYLYSGEGKEVKEVRLEYLDTPIKVYNFEVEDWHTYFVSEQDVFVHNECSELPKQKVVKEGGVTIEHYYPNDHGNPVHLHVKGGGSNTKIGPQGKSLKGQPELSSKQKKVVEDNISEIKAIIKKIQKWIRKQ</sequence>
<dbReference type="CDD" id="cd00081">
    <property type="entry name" value="Hint"/>
    <property type="match status" value="1"/>
</dbReference>
<feature type="transmembrane region" description="Helical" evidence="2">
    <location>
        <begin position="12"/>
        <end position="29"/>
    </location>
</feature>
<evidence type="ECO:0000256" key="2">
    <source>
        <dbReference type="SAM" id="Phobius"/>
    </source>
</evidence>
<keyword evidence="2" id="KW-1133">Transmembrane helix</keyword>